<dbReference type="Proteomes" id="UP000320333">
    <property type="component" value="Unassembled WGS sequence"/>
</dbReference>
<dbReference type="InterPro" id="IPR009072">
    <property type="entry name" value="Histone-fold"/>
</dbReference>
<name>A0A507FML5_9FUNG</name>
<accession>A0A507FML5</accession>
<protein>
    <submittedName>
        <fullName evidence="1">Uncharacterized protein</fullName>
    </submittedName>
</protein>
<organism evidence="1 2">
    <name type="scientific">Chytriomyces confervae</name>
    <dbReference type="NCBI Taxonomy" id="246404"/>
    <lineage>
        <taxon>Eukaryota</taxon>
        <taxon>Fungi</taxon>
        <taxon>Fungi incertae sedis</taxon>
        <taxon>Chytridiomycota</taxon>
        <taxon>Chytridiomycota incertae sedis</taxon>
        <taxon>Chytridiomycetes</taxon>
        <taxon>Chytridiales</taxon>
        <taxon>Chytriomycetaceae</taxon>
        <taxon>Chytriomyces</taxon>
    </lineage>
</organism>
<dbReference type="SUPFAM" id="SSF47113">
    <property type="entry name" value="Histone-fold"/>
    <property type="match status" value="1"/>
</dbReference>
<dbReference type="GO" id="GO:0046982">
    <property type="term" value="F:protein heterodimerization activity"/>
    <property type="evidence" value="ECO:0007669"/>
    <property type="project" value="InterPro"/>
</dbReference>
<reference evidence="1 2" key="1">
    <citation type="journal article" date="2019" name="Sci. Rep.">
        <title>Comparative genomics of chytrid fungi reveal insights into the obligate biotrophic and pathogenic lifestyle of Synchytrium endobioticum.</title>
        <authorList>
            <person name="van de Vossenberg B.T.L.H."/>
            <person name="Warris S."/>
            <person name="Nguyen H.D.T."/>
            <person name="van Gent-Pelzer M.P.E."/>
            <person name="Joly D.L."/>
            <person name="van de Geest H.C."/>
            <person name="Bonants P.J.M."/>
            <person name="Smith D.S."/>
            <person name="Levesque C.A."/>
            <person name="van der Lee T.A.J."/>
        </authorList>
    </citation>
    <scope>NUCLEOTIDE SEQUENCE [LARGE SCALE GENOMIC DNA]</scope>
    <source>
        <strain evidence="1 2">CBS 675.73</strain>
    </source>
</reference>
<evidence type="ECO:0000313" key="2">
    <source>
        <dbReference type="Proteomes" id="UP000320333"/>
    </source>
</evidence>
<dbReference type="Gene3D" id="1.10.20.10">
    <property type="entry name" value="Histone, subunit A"/>
    <property type="match status" value="1"/>
</dbReference>
<proteinExistence type="predicted"/>
<dbReference type="AlphaFoldDB" id="A0A507FML5"/>
<sequence>MRKLPFQRVEVAEAFLVCLFAGANLCAIHDPRET</sequence>
<dbReference type="EMBL" id="QEAP01000039">
    <property type="protein sequence ID" value="TPX76678.1"/>
    <property type="molecule type" value="Genomic_DNA"/>
</dbReference>
<keyword evidence="2" id="KW-1185">Reference proteome</keyword>
<dbReference type="OrthoDB" id="6499751at2759"/>
<comment type="caution">
    <text evidence="1">The sequence shown here is derived from an EMBL/GenBank/DDBJ whole genome shotgun (WGS) entry which is preliminary data.</text>
</comment>
<gene>
    <name evidence="1" type="ORF">CcCBS67573_g02041</name>
</gene>
<evidence type="ECO:0000313" key="1">
    <source>
        <dbReference type="EMBL" id="TPX76678.1"/>
    </source>
</evidence>